<dbReference type="PANTHER" id="PTHR46231:SF1">
    <property type="entry name" value="ANKYRIN REPEAT AND BTB_POZ DOMAIN-CONTAINING PROTEIN 1"/>
    <property type="match status" value="1"/>
</dbReference>
<dbReference type="CDD" id="cd18186">
    <property type="entry name" value="BTB_POZ_ZBTB_KLHL-like"/>
    <property type="match status" value="1"/>
</dbReference>
<dbReference type="PANTHER" id="PTHR46231">
    <property type="entry name" value="ANKYRIN REPEAT AND BTB/POZ DOMAIN-CONTAINING PROTEIN 1"/>
    <property type="match status" value="1"/>
</dbReference>
<accession>A0AAV9Z7L7</accession>
<evidence type="ECO:0000259" key="4">
    <source>
        <dbReference type="PROSITE" id="PS50097"/>
    </source>
</evidence>
<proteinExistence type="predicted"/>
<keyword evidence="1" id="KW-0677">Repeat</keyword>
<organism evidence="5 6">
    <name type="scientific">Favolaschia claudopus</name>
    <dbReference type="NCBI Taxonomy" id="2862362"/>
    <lineage>
        <taxon>Eukaryota</taxon>
        <taxon>Fungi</taxon>
        <taxon>Dikarya</taxon>
        <taxon>Basidiomycota</taxon>
        <taxon>Agaricomycotina</taxon>
        <taxon>Agaricomycetes</taxon>
        <taxon>Agaricomycetidae</taxon>
        <taxon>Agaricales</taxon>
        <taxon>Marasmiineae</taxon>
        <taxon>Mycenaceae</taxon>
        <taxon>Favolaschia</taxon>
    </lineage>
</organism>
<reference evidence="5 6" key="1">
    <citation type="journal article" date="2024" name="J Genomics">
        <title>Draft genome sequencing and assembly of Favolaschia claudopus CIRM-BRFM 2984 isolated from oak limbs.</title>
        <authorList>
            <person name="Navarro D."/>
            <person name="Drula E."/>
            <person name="Chaduli D."/>
            <person name="Cazenave R."/>
            <person name="Ahrendt S."/>
            <person name="Wang J."/>
            <person name="Lipzen A."/>
            <person name="Daum C."/>
            <person name="Barry K."/>
            <person name="Grigoriev I.V."/>
            <person name="Favel A."/>
            <person name="Rosso M.N."/>
            <person name="Martin F."/>
        </authorList>
    </citation>
    <scope>NUCLEOTIDE SEQUENCE [LARGE SCALE GENOMIC DNA]</scope>
    <source>
        <strain evidence="5 6">CIRM-BRFM 2984</strain>
    </source>
</reference>
<keyword evidence="6" id="KW-1185">Reference proteome</keyword>
<dbReference type="SMART" id="SM00225">
    <property type="entry name" value="BTB"/>
    <property type="match status" value="1"/>
</dbReference>
<dbReference type="InterPro" id="IPR011333">
    <property type="entry name" value="SKP1/BTB/POZ_sf"/>
</dbReference>
<evidence type="ECO:0000256" key="1">
    <source>
        <dbReference type="ARBA" id="ARBA00022737"/>
    </source>
</evidence>
<dbReference type="PROSITE" id="PS50097">
    <property type="entry name" value="BTB"/>
    <property type="match status" value="1"/>
</dbReference>
<dbReference type="SUPFAM" id="SSF54695">
    <property type="entry name" value="POZ domain"/>
    <property type="match status" value="1"/>
</dbReference>
<name>A0AAV9Z7L7_9AGAR</name>
<dbReference type="EMBL" id="JAWWNJ010000185">
    <property type="protein sequence ID" value="KAK6974379.1"/>
    <property type="molecule type" value="Genomic_DNA"/>
</dbReference>
<evidence type="ECO:0000313" key="6">
    <source>
        <dbReference type="Proteomes" id="UP001362999"/>
    </source>
</evidence>
<feature type="compositionally biased region" description="Low complexity" evidence="3">
    <location>
        <begin position="1"/>
        <end position="27"/>
    </location>
</feature>
<gene>
    <name evidence="5" type="ORF">R3P38DRAFT_3412538</name>
</gene>
<dbReference type="InterPro" id="IPR000210">
    <property type="entry name" value="BTB/POZ_dom"/>
</dbReference>
<evidence type="ECO:0000313" key="5">
    <source>
        <dbReference type="EMBL" id="KAK6974379.1"/>
    </source>
</evidence>
<feature type="domain" description="BTB" evidence="4">
    <location>
        <begin position="121"/>
        <end position="187"/>
    </location>
</feature>
<dbReference type="Gene3D" id="3.30.710.10">
    <property type="entry name" value="Potassium Channel Kv1.1, Chain A"/>
    <property type="match status" value="1"/>
</dbReference>
<feature type="region of interest" description="Disordered" evidence="3">
    <location>
        <begin position="1"/>
        <end position="63"/>
    </location>
</feature>
<evidence type="ECO:0000256" key="3">
    <source>
        <dbReference type="SAM" id="MobiDB-lite"/>
    </source>
</evidence>
<keyword evidence="2" id="KW-0040">ANK repeat</keyword>
<feature type="region of interest" description="Disordered" evidence="3">
    <location>
        <begin position="75"/>
        <end position="94"/>
    </location>
</feature>
<sequence length="322" mass="35683">MALSSPASSRLSSRASSPLSPASLPSAHSVPATPGANWSPRPGVSPINIPRGSLPGSTEVSPSWSPAQGSLLLLGGLESPPPSPHSSAELVDEPIPEFPDTNAVACAVNSRYYFDDRISYFKVENQIFRVHRHFLARDSVYFQELFAGPFGEFGCQETEAIPLDDVGIREFECLLDFFYTGMYGQSNFSLGQWITLLSISSRLTFDLLRAHAIQAIEENSTPLDPVDKLVLAMKYKIPQWLAPAYTELCQRPNCLEEWEAEKIGLKNTVRIARAREAFKEASLRSRAVSPVFGWRPMSPTLQSRVDYQAMRAARIVDEVFFP</sequence>
<dbReference type="AlphaFoldDB" id="A0AAV9Z7L7"/>
<dbReference type="Proteomes" id="UP001362999">
    <property type="component" value="Unassembled WGS sequence"/>
</dbReference>
<dbReference type="Pfam" id="PF00651">
    <property type="entry name" value="BTB"/>
    <property type="match status" value="1"/>
</dbReference>
<dbReference type="GO" id="GO:0005737">
    <property type="term" value="C:cytoplasm"/>
    <property type="evidence" value="ECO:0007669"/>
    <property type="project" value="TreeGrafter"/>
</dbReference>
<protein>
    <submittedName>
        <fullName evidence="5">BTB domain-containing protein</fullName>
    </submittedName>
</protein>
<dbReference type="InterPro" id="IPR044515">
    <property type="entry name" value="ABTB1"/>
</dbReference>
<comment type="caution">
    <text evidence="5">The sequence shown here is derived from an EMBL/GenBank/DDBJ whole genome shotgun (WGS) entry which is preliminary data.</text>
</comment>
<evidence type="ECO:0000256" key="2">
    <source>
        <dbReference type="ARBA" id="ARBA00023043"/>
    </source>
</evidence>
<dbReference type="GO" id="GO:0000151">
    <property type="term" value="C:ubiquitin ligase complex"/>
    <property type="evidence" value="ECO:0007669"/>
    <property type="project" value="TreeGrafter"/>
</dbReference>